<proteinExistence type="predicted"/>
<evidence type="ECO:0000313" key="2">
    <source>
        <dbReference type="Proteomes" id="UP001060085"/>
    </source>
</evidence>
<name>A0ACC0A309_CATRO</name>
<comment type="caution">
    <text evidence="1">The sequence shown here is derived from an EMBL/GenBank/DDBJ whole genome shotgun (WGS) entry which is preliminary data.</text>
</comment>
<dbReference type="EMBL" id="CM044707">
    <property type="protein sequence ID" value="KAI5654885.1"/>
    <property type="molecule type" value="Genomic_DNA"/>
</dbReference>
<protein>
    <submittedName>
        <fullName evidence="1">Uncharacterized protein</fullName>
    </submittedName>
</protein>
<accession>A0ACC0A309</accession>
<dbReference type="Proteomes" id="UP001060085">
    <property type="component" value="Linkage Group LG07"/>
</dbReference>
<evidence type="ECO:0000313" key="1">
    <source>
        <dbReference type="EMBL" id="KAI5654885.1"/>
    </source>
</evidence>
<gene>
    <name evidence="1" type="ORF">M9H77_32072</name>
</gene>
<sequence length="158" mass="18361">MKYAYRRSCVPILCDTEKLGILNWSKYVIDFLENRINLRNTGDWASVSGCMLLLATVINKRVQMLREFGLFSGVDVDMVDALGPRKDTVELEALRSRHDSFSADLIEVKVELKSLWESINKIRNVELSQSNMMEELHWFMTFINEKYREGGVIQMDCE</sequence>
<keyword evidence="2" id="KW-1185">Reference proteome</keyword>
<reference evidence="2" key="1">
    <citation type="journal article" date="2023" name="Nat. Plants">
        <title>Single-cell RNA sequencing provides a high-resolution roadmap for understanding the multicellular compartmentation of specialized metabolism.</title>
        <authorList>
            <person name="Sun S."/>
            <person name="Shen X."/>
            <person name="Li Y."/>
            <person name="Li Y."/>
            <person name="Wang S."/>
            <person name="Li R."/>
            <person name="Zhang H."/>
            <person name="Shen G."/>
            <person name="Guo B."/>
            <person name="Wei J."/>
            <person name="Xu J."/>
            <person name="St-Pierre B."/>
            <person name="Chen S."/>
            <person name="Sun C."/>
        </authorList>
    </citation>
    <scope>NUCLEOTIDE SEQUENCE [LARGE SCALE GENOMIC DNA]</scope>
</reference>
<organism evidence="1 2">
    <name type="scientific">Catharanthus roseus</name>
    <name type="common">Madagascar periwinkle</name>
    <name type="synonym">Vinca rosea</name>
    <dbReference type="NCBI Taxonomy" id="4058"/>
    <lineage>
        <taxon>Eukaryota</taxon>
        <taxon>Viridiplantae</taxon>
        <taxon>Streptophyta</taxon>
        <taxon>Embryophyta</taxon>
        <taxon>Tracheophyta</taxon>
        <taxon>Spermatophyta</taxon>
        <taxon>Magnoliopsida</taxon>
        <taxon>eudicotyledons</taxon>
        <taxon>Gunneridae</taxon>
        <taxon>Pentapetalae</taxon>
        <taxon>asterids</taxon>
        <taxon>lamiids</taxon>
        <taxon>Gentianales</taxon>
        <taxon>Apocynaceae</taxon>
        <taxon>Rauvolfioideae</taxon>
        <taxon>Vinceae</taxon>
        <taxon>Catharanthinae</taxon>
        <taxon>Catharanthus</taxon>
    </lineage>
</organism>